<accession>A0ACC6QRS8</accession>
<evidence type="ECO:0000313" key="2">
    <source>
        <dbReference type="Proteomes" id="UP001375539"/>
    </source>
</evidence>
<keyword evidence="2" id="KW-1185">Reference proteome</keyword>
<dbReference type="EMBL" id="JBBKAI010000002">
    <property type="protein sequence ID" value="MEJ8661044.1"/>
    <property type="molecule type" value="Genomic_DNA"/>
</dbReference>
<sequence length="307" mass="33994">MHLEPCPVTSTLEEAVSVFEQHRPRLFGIAYRVLGNAADAEDVVQEVWLRWQKTDRSPVLSPVAYLSSATARLAINVAQSARVRRETPIEPWLPDAVDTTSDPAAGAQLTEDLERALLLVLERLSPTECAAYVLREAFDYAYSEIAEILRLSPVNVRKIVSRARKHLSAERRESVDRAEHRRLVDTFVSASRRGDVASLEALLAPDASSPPDGNGIRDTARTPVPDRGYAADLTTACSWLRRGAYPRFVRGRRPYRVDALPQRSTLRPLGGGRLDLDASRSGDQNHRAGEPSCIPRPTDAARCHTSE</sequence>
<protein>
    <submittedName>
        <fullName evidence="1">Sigma-70 family RNA polymerase sigma factor</fullName>
    </submittedName>
</protein>
<gene>
    <name evidence="1" type="ORF">WKI58_31795</name>
</gene>
<dbReference type="Proteomes" id="UP001375539">
    <property type="component" value="Unassembled WGS sequence"/>
</dbReference>
<proteinExistence type="predicted"/>
<organism evidence="1 2">
    <name type="scientific">Streptomyces pratisoli</name>
    <dbReference type="NCBI Taxonomy" id="3139917"/>
    <lineage>
        <taxon>Bacteria</taxon>
        <taxon>Bacillati</taxon>
        <taxon>Actinomycetota</taxon>
        <taxon>Actinomycetes</taxon>
        <taxon>Kitasatosporales</taxon>
        <taxon>Streptomycetaceae</taxon>
        <taxon>Streptomyces</taxon>
    </lineage>
</organism>
<evidence type="ECO:0000313" key="1">
    <source>
        <dbReference type="EMBL" id="MEJ8661044.1"/>
    </source>
</evidence>
<comment type="caution">
    <text evidence="1">The sequence shown here is derived from an EMBL/GenBank/DDBJ whole genome shotgun (WGS) entry which is preliminary data.</text>
</comment>
<reference evidence="1" key="1">
    <citation type="submission" date="2024-03" db="EMBL/GenBank/DDBJ databases">
        <title>Novel Streptomyces species of biotechnological and ecological value are a feature of Machair soil.</title>
        <authorList>
            <person name="Prole J.R."/>
            <person name="Goodfellow M."/>
            <person name="Allenby N."/>
            <person name="Ward A.C."/>
        </authorList>
    </citation>
    <scope>NUCLEOTIDE SEQUENCE</scope>
    <source>
        <strain evidence="1">MS1.AVA.4</strain>
    </source>
</reference>
<name>A0ACC6QRS8_9ACTN</name>